<dbReference type="Proteomes" id="UP001589813">
    <property type="component" value="Unassembled WGS sequence"/>
</dbReference>
<evidence type="ECO:0000313" key="2">
    <source>
        <dbReference type="Proteomes" id="UP001589813"/>
    </source>
</evidence>
<organism evidence="1 2">
    <name type="scientific">Rheinheimera tilapiae</name>
    <dbReference type="NCBI Taxonomy" id="875043"/>
    <lineage>
        <taxon>Bacteria</taxon>
        <taxon>Pseudomonadati</taxon>
        <taxon>Pseudomonadota</taxon>
        <taxon>Gammaproteobacteria</taxon>
        <taxon>Chromatiales</taxon>
        <taxon>Chromatiaceae</taxon>
        <taxon>Rheinheimera</taxon>
    </lineage>
</organism>
<gene>
    <name evidence="1" type="ORF">ACFFJP_11230</name>
</gene>
<proteinExistence type="predicted"/>
<dbReference type="InterPro" id="IPR009351">
    <property type="entry name" value="AlkZ-like"/>
</dbReference>
<dbReference type="PANTHER" id="PTHR30528">
    <property type="entry name" value="CYTOPLASMIC PROTEIN"/>
    <property type="match status" value="1"/>
</dbReference>
<dbReference type="PANTHER" id="PTHR30528:SF0">
    <property type="entry name" value="CYTOPLASMIC PROTEIN"/>
    <property type="match status" value="1"/>
</dbReference>
<protein>
    <submittedName>
        <fullName evidence="1">Winged helix-turn-helix domain-containing protein</fullName>
    </submittedName>
</protein>
<name>A0ABV6BDC6_9GAMM</name>
<evidence type="ECO:0000313" key="1">
    <source>
        <dbReference type="EMBL" id="MFC0048855.1"/>
    </source>
</evidence>
<keyword evidence="2" id="KW-1185">Reference proteome</keyword>
<dbReference type="RefSeq" id="WP_377243669.1">
    <property type="nucleotide sequence ID" value="NZ_JBHLXP010000003.1"/>
</dbReference>
<comment type="caution">
    <text evidence="1">The sequence shown here is derived from an EMBL/GenBank/DDBJ whole genome shotgun (WGS) entry which is preliminary data.</text>
</comment>
<reference evidence="1 2" key="1">
    <citation type="submission" date="2024-09" db="EMBL/GenBank/DDBJ databases">
        <authorList>
            <person name="Sun Q."/>
            <person name="Mori K."/>
        </authorList>
    </citation>
    <scope>NUCLEOTIDE SEQUENCE [LARGE SCALE GENOMIC DNA]</scope>
    <source>
        <strain evidence="1 2">KCTC 23315</strain>
    </source>
</reference>
<accession>A0ABV6BDC6</accession>
<sequence length="398" mass="46081">MTTALPLTQAELSQLLLARQGLSKPLSGRSGVLQTIEQLGYVQIDSINVVERAHHHVLFNRVKNYQPQWLDELLQQKQIFEYWSHAAAFLPMRDFRFSLYRKAQLQQGQKHWFAPDHQQMQEVRARIRAEGPLKAADFAKTTEASGPWWDWQPAKKALEQLFMQGELMVVRRERFQKVLDLTERVLPSGIDCRVPDEQEYAGHLIERFLQSHAMGTAAQISYLRPGMKAPVTTLLKELAHSGVLQSFQFQGQTYYGHSEQWQIPAKATAVYLLNPFDNLLIQRQRLQHWFGADYQLEVYVPAEKRQFGYYSLPVFYGATYAGLVDVKAQRSEQRLLLQHLQLEKQWLSKSRFCQQFAKALQAYAGFNGCTDVELVRAETELKQWFDKEISPLLRHSAG</sequence>
<dbReference type="EMBL" id="JBHLXP010000003">
    <property type="protein sequence ID" value="MFC0048855.1"/>
    <property type="molecule type" value="Genomic_DNA"/>
</dbReference>
<dbReference type="Pfam" id="PF06224">
    <property type="entry name" value="AlkZ-like"/>
    <property type="match status" value="1"/>
</dbReference>